<evidence type="ECO:0000313" key="3">
    <source>
        <dbReference type="Proteomes" id="UP000477722"/>
    </source>
</evidence>
<keyword evidence="3" id="KW-1185">Reference proteome</keyword>
<evidence type="ECO:0000313" key="2">
    <source>
        <dbReference type="EMBL" id="NGO73864.1"/>
    </source>
</evidence>
<sequence>PSPSPSARPESSGAGGPAASPSPGGSPERTPDPGGGTDRAGHRVRAVTVAGGRAVFDLGPRTAALVSATPEAGWGMRIWVTPQWIRVTFARDGGESTVFCRWDDSAPRVETYTR</sequence>
<accession>A0A6G4XAU2</accession>
<feature type="region of interest" description="Disordered" evidence="1">
    <location>
        <begin position="1"/>
        <end position="42"/>
    </location>
</feature>
<dbReference type="EMBL" id="JAAKZZ010000949">
    <property type="protein sequence ID" value="NGO73864.1"/>
    <property type="molecule type" value="Genomic_DNA"/>
</dbReference>
<dbReference type="AlphaFoldDB" id="A0A6G4XAU2"/>
<name>A0A6G4XAU2_9ACTN</name>
<comment type="caution">
    <text evidence="2">The sequence shown here is derived from an EMBL/GenBank/DDBJ whole genome shotgun (WGS) entry which is preliminary data.</text>
</comment>
<feature type="non-terminal residue" evidence="2">
    <location>
        <position position="1"/>
    </location>
</feature>
<reference evidence="2 3" key="1">
    <citation type="submission" date="2020-02" db="EMBL/GenBank/DDBJ databases">
        <title>Whole-genome analyses of novel actinobacteria.</title>
        <authorList>
            <person name="Sahin N."/>
            <person name="Tatar D."/>
        </authorList>
    </citation>
    <scope>NUCLEOTIDE SEQUENCE [LARGE SCALE GENOMIC DNA]</scope>
    <source>
        <strain evidence="2 3">SB3404</strain>
    </source>
</reference>
<gene>
    <name evidence="2" type="ORF">G5C65_37230</name>
</gene>
<dbReference type="Proteomes" id="UP000477722">
    <property type="component" value="Unassembled WGS sequence"/>
</dbReference>
<evidence type="ECO:0000256" key="1">
    <source>
        <dbReference type="SAM" id="MobiDB-lite"/>
    </source>
</evidence>
<feature type="compositionally biased region" description="Low complexity" evidence="1">
    <location>
        <begin position="7"/>
        <end position="28"/>
    </location>
</feature>
<organism evidence="2 3">
    <name type="scientific">Streptomyces boncukensis</name>
    <dbReference type="NCBI Taxonomy" id="2711219"/>
    <lineage>
        <taxon>Bacteria</taxon>
        <taxon>Bacillati</taxon>
        <taxon>Actinomycetota</taxon>
        <taxon>Actinomycetes</taxon>
        <taxon>Kitasatosporales</taxon>
        <taxon>Streptomycetaceae</taxon>
        <taxon>Streptomyces</taxon>
    </lineage>
</organism>
<proteinExistence type="predicted"/>
<protein>
    <submittedName>
        <fullName evidence="2">Uncharacterized protein</fullName>
    </submittedName>
</protein>